<gene>
    <name evidence="1" type="ORF">METZ01_LOCUS191913</name>
</gene>
<dbReference type="EMBL" id="UINC01039912">
    <property type="protein sequence ID" value="SVB39059.1"/>
    <property type="molecule type" value="Genomic_DNA"/>
</dbReference>
<sequence length="66" mass="7376">MTEMESNIRLLAKAKRITISEEDLKLLVSQMETATEELEKLEAIISEDVPLFMPPLTSKLQNLGGS</sequence>
<accession>A0A382DLG2</accession>
<protein>
    <submittedName>
        <fullName evidence="1">Uncharacterized protein</fullName>
    </submittedName>
</protein>
<dbReference type="AlphaFoldDB" id="A0A382DLG2"/>
<evidence type="ECO:0000313" key="1">
    <source>
        <dbReference type="EMBL" id="SVB39059.1"/>
    </source>
</evidence>
<name>A0A382DLG2_9ZZZZ</name>
<reference evidence="1" key="1">
    <citation type="submission" date="2018-05" db="EMBL/GenBank/DDBJ databases">
        <authorList>
            <person name="Lanie J.A."/>
            <person name="Ng W.-L."/>
            <person name="Kazmierczak K.M."/>
            <person name="Andrzejewski T.M."/>
            <person name="Davidsen T.M."/>
            <person name="Wayne K.J."/>
            <person name="Tettelin H."/>
            <person name="Glass J.I."/>
            <person name="Rusch D."/>
            <person name="Podicherti R."/>
            <person name="Tsui H.-C.T."/>
            <person name="Winkler M.E."/>
        </authorList>
    </citation>
    <scope>NUCLEOTIDE SEQUENCE</scope>
</reference>
<proteinExistence type="predicted"/>
<organism evidence="1">
    <name type="scientific">marine metagenome</name>
    <dbReference type="NCBI Taxonomy" id="408172"/>
    <lineage>
        <taxon>unclassified sequences</taxon>
        <taxon>metagenomes</taxon>
        <taxon>ecological metagenomes</taxon>
    </lineage>
</organism>